<dbReference type="AlphaFoldDB" id="A0A1A9W9N3"/>
<evidence type="ECO:0000256" key="2">
    <source>
        <dbReference type="ARBA" id="ARBA00022475"/>
    </source>
</evidence>
<evidence type="ECO:0000256" key="1">
    <source>
        <dbReference type="ARBA" id="ARBA00004651"/>
    </source>
</evidence>
<dbReference type="GO" id="GO:0005886">
    <property type="term" value="C:plasma membrane"/>
    <property type="evidence" value="ECO:0007669"/>
    <property type="project" value="UniProtKB-SubCell"/>
</dbReference>
<feature type="transmembrane region" description="Helical" evidence="10">
    <location>
        <begin position="128"/>
        <end position="150"/>
    </location>
</feature>
<name>A0A1A9W9N3_9MUSC</name>
<evidence type="ECO:0000256" key="5">
    <source>
        <dbReference type="ARBA" id="ARBA00022725"/>
    </source>
</evidence>
<keyword evidence="7 10" id="KW-0472">Membrane</keyword>
<dbReference type="PANTHER" id="PTHR21137">
    <property type="entry name" value="ODORANT RECEPTOR"/>
    <property type="match status" value="1"/>
</dbReference>
<keyword evidence="3 10" id="KW-0716">Sensory transduction</keyword>
<keyword evidence="2" id="KW-1003">Cell membrane</keyword>
<dbReference type="STRING" id="37001.A0A1A9W9N3"/>
<dbReference type="GO" id="GO:0004984">
    <property type="term" value="F:olfactory receptor activity"/>
    <property type="evidence" value="ECO:0007669"/>
    <property type="project" value="InterPro"/>
</dbReference>
<evidence type="ECO:0000256" key="8">
    <source>
        <dbReference type="ARBA" id="ARBA00023170"/>
    </source>
</evidence>
<organism evidence="11 12">
    <name type="scientific">Glossina brevipalpis</name>
    <dbReference type="NCBI Taxonomy" id="37001"/>
    <lineage>
        <taxon>Eukaryota</taxon>
        <taxon>Metazoa</taxon>
        <taxon>Ecdysozoa</taxon>
        <taxon>Arthropoda</taxon>
        <taxon>Hexapoda</taxon>
        <taxon>Insecta</taxon>
        <taxon>Pterygota</taxon>
        <taxon>Neoptera</taxon>
        <taxon>Endopterygota</taxon>
        <taxon>Diptera</taxon>
        <taxon>Brachycera</taxon>
        <taxon>Muscomorpha</taxon>
        <taxon>Hippoboscoidea</taxon>
        <taxon>Glossinidae</taxon>
        <taxon>Glossina</taxon>
    </lineage>
</organism>
<comment type="subcellular location">
    <subcellularLocation>
        <location evidence="1 10">Cell membrane</location>
        <topology evidence="1 10">Multi-pass membrane protein</topology>
    </subcellularLocation>
</comment>
<dbReference type="Proteomes" id="UP000091820">
    <property type="component" value="Unassembled WGS sequence"/>
</dbReference>
<dbReference type="Pfam" id="PF02949">
    <property type="entry name" value="7tm_6"/>
    <property type="match status" value="1"/>
</dbReference>
<comment type="similarity">
    <text evidence="10">Belongs to the insect chemoreceptor superfamily. Heteromeric odorant receptor channel (TC 1.A.69) family.</text>
</comment>
<feature type="transmembrane region" description="Helical" evidence="10">
    <location>
        <begin position="261"/>
        <end position="283"/>
    </location>
</feature>
<keyword evidence="4 10" id="KW-0812">Transmembrane</keyword>
<dbReference type="VEuPathDB" id="VectorBase:GBRI011358"/>
<dbReference type="GO" id="GO:0007165">
    <property type="term" value="P:signal transduction"/>
    <property type="evidence" value="ECO:0007669"/>
    <property type="project" value="UniProtKB-KW"/>
</dbReference>
<feature type="transmembrane region" description="Helical" evidence="10">
    <location>
        <begin position="289"/>
        <end position="309"/>
    </location>
</feature>
<evidence type="ECO:0000256" key="3">
    <source>
        <dbReference type="ARBA" id="ARBA00022606"/>
    </source>
</evidence>
<accession>A0A1A9W9N3</accession>
<evidence type="ECO:0000313" key="12">
    <source>
        <dbReference type="Proteomes" id="UP000091820"/>
    </source>
</evidence>
<evidence type="ECO:0000256" key="4">
    <source>
        <dbReference type="ARBA" id="ARBA00022692"/>
    </source>
</evidence>
<evidence type="ECO:0000256" key="6">
    <source>
        <dbReference type="ARBA" id="ARBA00022989"/>
    </source>
</evidence>
<proteinExistence type="inferred from homology"/>
<dbReference type="GO" id="GO:0005549">
    <property type="term" value="F:odorant binding"/>
    <property type="evidence" value="ECO:0007669"/>
    <property type="project" value="InterPro"/>
</dbReference>
<keyword evidence="9 10" id="KW-0807">Transducer</keyword>
<protein>
    <recommendedName>
        <fullName evidence="10">Odorant receptor</fullName>
    </recommendedName>
</protein>
<feature type="transmembrane region" description="Helical" evidence="10">
    <location>
        <begin position="35"/>
        <end position="58"/>
    </location>
</feature>
<comment type="caution">
    <text evidence="10">Lacks conserved residue(s) required for the propagation of feature annotation.</text>
</comment>
<feature type="transmembrane region" description="Helical" evidence="10">
    <location>
        <begin position="170"/>
        <end position="188"/>
    </location>
</feature>
<keyword evidence="5 10" id="KW-0552">Olfaction</keyword>
<keyword evidence="6 10" id="KW-1133">Transmembrane helix</keyword>
<dbReference type="InterPro" id="IPR004117">
    <property type="entry name" value="7tm6_olfct_rcpt"/>
</dbReference>
<dbReference type="EnsemblMetazoa" id="GBRI011358-RA">
    <property type="protein sequence ID" value="GBRI011358-PA"/>
    <property type="gene ID" value="GBRI011358"/>
</dbReference>
<keyword evidence="8 10" id="KW-0675">Receptor</keyword>
<evidence type="ECO:0000256" key="10">
    <source>
        <dbReference type="RuleBase" id="RU351113"/>
    </source>
</evidence>
<feature type="transmembrane region" description="Helical" evidence="10">
    <location>
        <begin position="70"/>
        <end position="89"/>
    </location>
</feature>
<dbReference type="PANTHER" id="PTHR21137:SF35">
    <property type="entry name" value="ODORANT RECEPTOR 19A-RELATED"/>
    <property type="match status" value="1"/>
</dbReference>
<sequence>MSVNTLEFFRNNWLSWKLLGIVPPKSGQRLQLIKYLFWSMIVNAIATISFPLHLLLGIFQQQSQSTRFESIAICVTSIATSLKFVIYASKLQHVQEMGKFFQHLDTRLRKDNEKQFYRKHIHRNVIRIQAMFIVIYVLVGVTATVAFIFSSERRLFYPGWLPFDWRLSNGHYMAAIAFQLISIFFQILQNFTNDSFTPKALCLLSGHIELLYKRVANIGYANNATYQQNRNLLELNECVLDQKHLYQLFAVIQSIISWPMFLQFLASTLNMCMAMVALLFFVTDILERIYYVMYFAAMCLQIFPTCYYGSDFEMKFERLHYAVFSSNWTNGTQCFKRHMLLFTERALRETRAMAGGIFRIHLDTFFATVKGAYSLFAVVITMKN</sequence>
<reference evidence="11" key="2">
    <citation type="submission" date="2020-05" db="UniProtKB">
        <authorList>
            <consortium name="EnsemblMetazoa"/>
        </authorList>
    </citation>
    <scope>IDENTIFICATION</scope>
    <source>
        <strain evidence="11">IAEA</strain>
    </source>
</reference>
<keyword evidence="12" id="KW-1185">Reference proteome</keyword>
<evidence type="ECO:0000256" key="7">
    <source>
        <dbReference type="ARBA" id="ARBA00023136"/>
    </source>
</evidence>
<reference evidence="12" key="1">
    <citation type="submission" date="2014-03" db="EMBL/GenBank/DDBJ databases">
        <authorList>
            <person name="Aksoy S."/>
            <person name="Warren W."/>
            <person name="Wilson R.K."/>
        </authorList>
    </citation>
    <scope>NUCLEOTIDE SEQUENCE [LARGE SCALE GENOMIC DNA]</scope>
    <source>
        <strain evidence="12">IAEA</strain>
    </source>
</reference>
<evidence type="ECO:0000256" key="9">
    <source>
        <dbReference type="ARBA" id="ARBA00023224"/>
    </source>
</evidence>
<evidence type="ECO:0000313" key="11">
    <source>
        <dbReference type="EnsemblMetazoa" id="GBRI011358-PA"/>
    </source>
</evidence>